<accession>A0AAE8BLA4</accession>
<proteinExistence type="predicted"/>
<gene>
    <name evidence="1" type="ORF">pEaSNUABM7_00009</name>
</gene>
<reference evidence="1" key="1">
    <citation type="submission" date="2021-06" db="EMBL/GenBank/DDBJ databases">
        <title>Complete genome sequence of Erwinia phage pEa_SNUABM_7.</title>
        <authorList>
            <person name="Kim S.G."/>
            <person name="Park S.C."/>
        </authorList>
    </citation>
    <scope>NUCLEOTIDE SEQUENCE</scope>
</reference>
<evidence type="ECO:0000313" key="1">
    <source>
        <dbReference type="EMBL" id="QYW04677.1"/>
    </source>
</evidence>
<name>A0AAE8BLA4_9CAUD</name>
<dbReference type="Proteomes" id="UP000827609">
    <property type="component" value="Segment"/>
</dbReference>
<keyword evidence="2" id="KW-1185">Reference proteome</keyword>
<organism evidence="1 2">
    <name type="scientific">Erwinia phage pEa_SNUABM_7</name>
    <dbReference type="NCBI Taxonomy" id="2866695"/>
    <lineage>
        <taxon>Viruses</taxon>
        <taxon>Duplodnaviria</taxon>
        <taxon>Heunggongvirae</taxon>
        <taxon>Uroviricota</taxon>
        <taxon>Caudoviricetes</taxon>
        <taxon>Snuvirus</taxon>
        <taxon>Snuvirus SNUABM7</taxon>
    </lineage>
</organism>
<dbReference type="EMBL" id="MZ475896">
    <property type="protein sequence ID" value="QYW04677.1"/>
    <property type="molecule type" value="Genomic_DNA"/>
</dbReference>
<sequence>MNLTDKHPVLAAKYLTNQTPVYARALLDELNNEEVSDLYYQMVA</sequence>
<evidence type="ECO:0000313" key="2">
    <source>
        <dbReference type="Proteomes" id="UP000827609"/>
    </source>
</evidence>
<protein>
    <submittedName>
        <fullName evidence="1">Uncharacterized protein</fullName>
    </submittedName>
</protein>